<feature type="domain" description="ENTH" evidence="2">
    <location>
        <begin position="16"/>
        <end position="149"/>
    </location>
</feature>
<proteinExistence type="predicted"/>
<keyword evidence="4" id="KW-1185">Reference proteome</keyword>
<feature type="compositionally biased region" description="Polar residues" evidence="1">
    <location>
        <begin position="331"/>
        <end position="348"/>
    </location>
</feature>
<feature type="region of interest" description="Disordered" evidence="1">
    <location>
        <begin position="186"/>
        <end position="291"/>
    </location>
</feature>
<dbReference type="STRING" id="6832.A0A553P9Z7"/>
<feature type="region of interest" description="Disordered" evidence="1">
    <location>
        <begin position="303"/>
        <end position="364"/>
    </location>
</feature>
<name>A0A553P9Z7_TIGCA</name>
<dbReference type="SUPFAM" id="SSF48464">
    <property type="entry name" value="ENTH/VHS domain"/>
    <property type="match status" value="1"/>
</dbReference>
<organism evidence="3 4">
    <name type="scientific">Tigriopus californicus</name>
    <name type="common">Marine copepod</name>
    <dbReference type="NCBI Taxonomy" id="6832"/>
    <lineage>
        <taxon>Eukaryota</taxon>
        <taxon>Metazoa</taxon>
        <taxon>Ecdysozoa</taxon>
        <taxon>Arthropoda</taxon>
        <taxon>Crustacea</taxon>
        <taxon>Multicrustacea</taxon>
        <taxon>Hexanauplia</taxon>
        <taxon>Copepoda</taxon>
        <taxon>Harpacticoida</taxon>
        <taxon>Harpacticidae</taxon>
        <taxon>Tigriopus</taxon>
    </lineage>
</organism>
<evidence type="ECO:0000313" key="3">
    <source>
        <dbReference type="EMBL" id="TRY74511.1"/>
    </source>
</evidence>
<feature type="compositionally biased region" description="Low complexity" evidence="1">
    <location>
        <begin position="479"/>
        <end position="501"/>
    </location>
</feature>
<dbReference type="PANTHER" id="PTHR12276:SF45">
    <property type="entry name" value="CLATHRIN INTERACTOR 1"/>
    <property type="match status" value="1"/>
</dbReference>
<dbReference type="Proteomes" id="UP000318571">
    <property type="component" value="Chromosome 2"/>
</dbReference>
<feature type="region of interest" description="Disordered" evidence="1">
    <location>
        <begin position="479"/>
        <end position="555"/>
    </location>
</feature>
<gene>
    <name evidence="3" type="ORF">TCAL_00759</name>
</gene>
<dbReference type="PANTHER" id="PTHR12276">
    <property type="entry name" value="EPSIN/ENT-RELATED"/>
    <property type="match status" value="1"/>
</dbReference>
<dbReference type="SMART" id="SM00273">
    <property type="entry name" value="ENTH"/>
    <property type="match status" value="1"/>
</dbReference>
<feature type="compositionally biased region" description="Low complexity" evidence="1">
    <location>
        <begin position="529"/>
        <end position="554"/>
    </location>
</feature>
<dbReference type="InterPro" id="IPR013809">
    <property type="entry name" value="ENTH"/>
</dbReference>
<evidence type="ECO:0000259" key="2">
    <source>
        <dbReference type="PROSITE" id="PS50942"/>
    </source>
</evidence>
<feature type="compositionally biased region" description="Gly residues" evidence="1">
    <location>
        <begin position="186"/>
        <end position="197"/>
    </location>
</feature>
<feature type="region of interest" description="Disordered" evidence="1">
    <location>
        <begin position="585"/>
        <end position="631"/>
    </location>
</feature>
<dbReference type="OrthoDB" id="4033880at2759"/>
<dbReference type="GO" id="GO:0006897">
    <property type="term" value="P:endocytosis"/>
    <property type="evidence" value="ECO:0007669"/>
    <property type="project" value="TreeGrafter"/>
</dbReference>
<dbReference type="Pfam" id="PF01417">
    <property type="entry name" value="ENTH"/>
    <property type="match status" value="1"/>
</dbReference>
<feature type="compositionally biased region" description="Basic and acidic residues" evidence="1">
    <location>
        <begin position="204"/>
        <end position="218"/>
    </location>
</feature>
<feature type="compositionally biased region" description="Polar residues" evidence="1">
    <location>
        <begin position="517"/>
        <end position="527"/>
    </location>
</feature>
<sequence length="631" mass="66033">MISMWKVREMVDKATNLVMNYTDTEAKVRDATNDDPWGPSGQQMQEVAAFTYTYEQFPEAMGMLWKRMLVDNHTNWRRTYKSLLLLDYLLKNGSERVVTSAREHLYDLRSMENYTFVEENGKDQGVNIRHKVTDLLDFIQDDDRLRDERKKAKKNKDKYIGMSSDAMGFRGTRGFDSGWNDKWNSGGGMSGGMGGGPTSVSRSGFRDHSPEFEDDGYRETTATPPAIDDFKDDDDGFSLPSNSSRGGLGSPTPPLSNTITRPPAIKSPPPFTSKPPAKVSKPRKPIDLGAAATYAQSAGAVKANAVKPGSQTPAPPPKNTQLLDDLFGGETESSNGASNVNGGPQSLPASHVMDNTDLFSASGPSSGITDVNANGDFGDFTSAFTDTGRDDEGFADFSSAFNSNNSSDTVPSSAGSADLFASLPASTANVDLMGGLGSAPAGSTASSNAMDLLGGLDLSGGLASKAPPPPLQMSNNMMGSSSNPPSGFHDLIGSSSGSLGSMPPPLIQAQMGGGTSGVLQPQGSAMTISMGNGNGPPSSSSTCSTMSGKASSSATNSAILPKGWGNVGSLNIDLDNLSLAGRTQTKKSVPMNAMKSSSSSESPVSPLGPQSGFLGGSQNTYLPSNGSNDLL</sequence>
<evidence type="ECO:0000256" key="1">
    <source>
        <dbReference type="SAM" id="MobiDB-lite"/>
    </source>
</evidence>
<dbReference type="AlphaFoldDB" id="A0A553P9Z7"/>
<dbReference type="GO" id="GO:0030125">
    <property type="term" value="C:clathrin vesicle coat"/>
    <property type="evidence" value="ECO:0007669"/>
    <property type="project" value="TreeGrafter"/>
</dbReference>
<dbReference type="GO" id="GO:0005543">
    <property type="term" value="F:phospholipid binding"/>
    <property type="evidence" value="ECO:0007669"/>
    <property type="project" value="TreeGrafter"/>
</dbReference>
<feature type="compositionally biased region" description="Low complexity" evidence="1">
    <location>
        <begin position="596"/>
        <end position="605"/>
    </location>
</feature>
<feature type="compositionally biased region" description="Polar residues" evidence="1">
    <location>
        <begin position="616"/>
        <end position="631"/>
    </location>
</feature>
<dbReference type="CDD" id="cd16989">
    <property type="entry name" value="ENTH_EpsinR"/>
    <property type="match status" value="1"/>
</dbReference>
<dbReference type="GO" id="GO:0005768">
    <property type="term" value="C:endosome"/>
    <property type="evidence" value="ECO:0007669"/>
    <property type="project" value="TreeGrafter"/>
</dbReference>
<evidence type="ECO:0000313" key="4">
    <source>
        <dbReference type="Proteomes" id="UP000318571"/>
    </source>
</evidence>
<reference evidence="3 4" key="1">
    <citation type="journal article" date="2018" name="Nat. Ecol. Evol.">
        <title>Genomic signatures of mitonuclear coevolution across populations of Tigriopus californicus.</title>
        <authorList>
            <person name="Barreto F.S."/>
            <person name="Watson E.T."/>
            <person name="Lima T.G."/>
            <person name="Willett C.S."/>
            <person name="Edmands S."/>
            <person name="Li W."/>
            <person name="Burton R.S."/>
        </authorList>
    </citation>
    <scope>NUCLEOTIDE SEQUENCE [LARGE SCALE GENOMIC DNA]</scope>
    <source>
        <strain evidence="3 4">San Diego</strain>
    </source>
</reference>
<protein>
    <recommendedName>
        <fullName evidence="2">ENTH domain-containing protein</fullName>
    </recommendedName>
</protein>
<comment type="caution">
    <text evidence="3">The sequence shown here is derived from an EMBL/GenBank/DDBJ whole genome shotgun (WGS) entry which is preliminary data.</text>
</comment>
<dbReference type="EMBL" id="VCGU01000005">
    <property type="protein sequence ID" value="TRY74511.1"/>
    <property type="molecule type" value="Genomic_DNA"/>
</dbReference>
<dbReference type="GO" id="GO:0030276">
    <property type="term" value="F:clathrin binding"/>
    <property type="evidence" value="ECO:0007669"/>
    <property type="project" value="TreeGrafter"/>
</dbReference>
<accession>A0A553P9Z7</accession>
<dbReference type="InterPro" id="IPR008942">
    <property type="entry name" value="ENTH_VHS"/>
</dbReference>
<dbReference type="Gene3D" id="1.25.40.90">
    <property type="match status" value="1"/>
</dbReference>
<dbReference type="GO" id="GO:0005886">
    <property type="term" value="C:plasma membrane"/>
    <property type="evidence" value="ECO:0007669"/>
    <property type="project" value="TreeGrafter"/>
</dbReference>
<dbReference type="FunFam" id="1.25.40.90:FF:000006">
    <property type="entry name" value="Clathrin interactor 1"/>
    <property type="match status" value="1"/>
</dbReference>
<dbReference type="PROSITE" id="PS50942">
    <property type="entry name" value="ENTH"/>
    <property type="match status" value="1"/>
</dbReference>